<evidence type="ECO:0000256" key="8">
    <source>
        <dbReference type="SAM" id="Phobius"/>
    </source>
</evidence>
<comment type="similarity">
    <text evidence="2">Belongs to the GLUTAMINE DUMPER 1 (TC 9.B.60) family.</text>
</comment>
<dbReference type="PANTHER" id="PTHR33228:SF76">
    <property type="entry name" value="PROTEIN GLUTAMINE DUMPER 7"/>
    <property type="match status" value="1"/>
</dbReference>
<dbReference type="Proteomes" id="UP000694864">
    <property type="component" value="Chromosome 10"/>
</dbReference>
<dbReference type="PANTHER" id="PTHR33228">
    <property type="entry name" value="PROTEIN GLUTAMINE DUMPER 4-RELATED"/>
    <property type="match status" value="1"/>
</dbReference>
<reference evidence="9" key="1">
    <citation type="journal article" date="2014" name="Nat. Commun.">
        <title>The emerging biofuel crop Camelina sativa retains a highly undifferentiated hexaploid genome structure.</title>
        <authorList>
            <person name="Kagale S."/>
            <person name="Koh C."/>
            <person name="Nixon J."/>
            <person name="Bollina V."/>
            <person name="Clarke W.E."/>
            <person name="Tuteja R."/>
            <person name="Spillane C."/>
            <person name="Robinson S.J."/>
            <person name="Links M.G."/>
            <person name="Clarke C."/>
            <person name="Higgins E.E."/>
            <person name="Huebert T."/>
            <person name="Sharpe A.G."/>
            <person name="Parkin I.A."/>
        </authorList>
    </citation>
    <scope>NUCLEOTIDE SEQUENCE [LARGE SCALE GENOMIC DNA]</scope>
    <source>
        <strain evidence="9">cv. DH55</strain>
    </source>
</reference>
<dbReference type="InterPro" id="IPR040359">
    <property type="entry name" value="GDU"/>
</dbReference>
<evidence type="ECO:0000256" key="5">
    <source>
        <dbReference type="ARBA" id="ARBA00022970"/>
    </source>
</evidence>
<evidence type="ECO:0000256" key="7">
    <source>
        <dbReference type="ARBA" id="ARBA00023136"/>
    </source>
</evidence>
<accession>A0ABM1QIG3</accession>
<sequence length="100" mass="10877">MSLDSSSMVPVNSGLENLNSPVLSKICAWGVMFGLFAVSLIAMAYACYHKQNASNSCIEEQEKQGKKQVLKPLDMEPKIVVIMASNDNPTFLAKPTKINA</sequence>
<dbReference type="RefSeq" id="XP_019086551.1">
    <property type="nucleotide sequence ID" value="XM_019231006.1"/>
</dbReference>
<organism evidence="9 10">
    <name type="scientific">Camelina sativa</name>
    <name type="common">False flax</name>
    <name type="synonym">Myagrum sativum</name>
    <dbReference type="NCBI Taxonomy" id="90675"/>
    <lineage>
        <taxon>Eukaryota</taxon>
        <taxon>Viridiplantae</taxon>
        <taxon>Streptophyta</taxon>
        <taxon>Embryophyta</taxon>
        <taxon>Tracheophyta</taxon>
        <taxon>Spermatophyta</taxon>
        <taxon>Magnoliopsida</taxon>
        <taxon>eudicotyledons</taxon>
        <taxon>Gunneridae</taxon>
        <taxon>Pentapetalae</taxon>
        <taxon>rosids</taxon>
        <taxon>malvids</taxon>
        <taxon>Brassicales</taxon>
        <taxon>Brassicaceae</taxon>
        <taxon>Camelineae</taxon>
        <taxon>Camelina</taxon>
    </lineage>
</organism>
<keyword evidence="9" id="KW-1185">Reference proteome</keyword>
<keyword evidence="3" id="KW-0813">Transport</keyword>
<comment type="subcellular location">
    <subcellularLocation>
        <location evidence="1">Membrane</location>
        <topology evidence="1">Single-pass membrane protein</topology>
    </subcellularLocation>
</comment>
<keyword evidence="7 8" id="KW-0472">Membrane</keyword>
<evidence type="ECO:0000313" key="9">
    <source>
        <dbReference type="Proteomes" id="UP000694864"/>
    </source>
</evidence>
<evidence type="ECO:0000313" key="10">
    <source>
        <dbReference type="RefSeq" id="XP_019086551.1"/>
    </source>
</evidence>
<evidence type="ECO:0000256" key="4">
    <source>
        <dbReference type="ARBA" id="ARBA00022692"/>
    </source>
</evidence>
<proteinExistence type="inferred from homology"/>
<name>A0ABM1QIG3_CAMSA</name>
<evidence type="ECO:0000256" key="6">
    <source>
        <dbReference type="ARBA" id="ARBA00022989"/>
    </source>
</evidence>
<protein>
    <submittedName>
        <fullName evidence="10">Protein GLUTAMINE DUMPER 7-like</fullName>
    </submittedName>
</protein>
<dbReference type="GeneID" id="109126978"/>
<keyword evidence="5" id="KW-0029">Amino-acid transport</keyword>
<keyword evidence="6 8" id="KW-1133">Transmembrane helix</keyword>
<reference evidence="10" key="2">
    <citation type="submission" date="2025-08" db="UniProtKB">
        <authorList>
            <consortium name="RefSeq"/>
        </authorList>
    </citation>
    <scope>IDENTIFICATION</scope>
    <source>
        <tissue evidence="10">Leaf</tissue>
    </source>
</reference>
<feature type="transmembrane region" description="Helical" evidence="8">
    <location>
        <begin position="28"/>
        <end position="48"/>
    </location>
</feature>
<evidence type="ECO:0000256" key="3">
    <source>
        <dbReference type="ARBA" id="ARBA00022448"/>
    </source>
</evidence>
<evidence type="ECO:0000256" key="1">
    <source>
        <dbReference type="ARBA" id="ARBA00004167"/>
    </source>
</evidence>
<gene>
    <name evidence="10" type="primary">LOC109126978</name>
</gene>
<evidence type="ECO:0000256" key="2">
    <source>
        <dbReference type="ARBA" id="ARBA00009977"/>
    </source>
</evidence>
<keyword evidence="4 8" id="KW-0812">Transmembrane</keyword>